<accession>A0A8H2QK18</accession>
<dbReference type="InterPro" id="IPR002781">
    <property type="entry name" value="TM_pro_TauE-like"/>
</dbReference>
<proteinExistence type="inferred from homology"/>
<dbReference type="PANTHER" id="PTHR43701:SF2">
    <property type="entry name" value="MEMBRANE TRANSPORTER PROTEIN YJNA-RELATED"/>
    <property type="match status" value="1"/>
</dbReference>
<feature type="transmembrane region" description="Helical" evidence="5">
    <location>
        <begin position="113"/>
        <end position="131"/>
    </location>
</feature>
<dbReference type="RefSeq" id="WP_148368570.1">
    <property type="nucleotide sequence ID" value="NZ_VSKM01000003.1"/>
</dbReference>
<keyword evidence="5" id="KW-1003">Cell membrane</keyword>
<evidence type="ECO:0000256" key="4">
    <source>
        <dbReference type="ARBA" id="ARBA00023136"/>
    </source>
</evidence>
<dbReference type="GO" id="GO:0005886">
    <property type="term" value="C:plasma membrane"/>
    <property type="evidence" value="ECO:0007669"/>
    <property type="project" value="UniProtKB-SubCell"/>
</dbReference>
<feature type="transmembrane region" description="Helical" evidence="5">
    <location>
        <begin position="151"/>
        <end position="181"/>
    </location>
</feature>
<keyword evidence="3 5" id="KW-1133">Transmembrane helix</keyword>
<gene>
    <name evidence="6" type="ORF">ES676_03035</name>
</gene>
<feature type="transmembrane region" description="Helical" evidence="5">
    <location>
        <begin position="74"/>
        <end position="93"/>
    </location>
</feature>
<dbReference type="AlphaFoldDB" id="A0A8H2QK18"/>
<keyword evidence="4 5" id="KW-0472">Membrane</keyword>
<comment type="subcellular location">
    <subcellularLocation>
        <location evidence="5">Cell membrane</location>
        <topology evidence="5">Multi-pass membrane protein</topology>
    </subcellularLocation>
    <subcellularLocation>
        <location evidence="1">Membrane</location>
        <topology evidence="1">Multi-pass membrane protein</topology>
    </subcellularLocation>
</comment>
<evidence type="ECO:0000256" key="2">
    <source>
        <dbReference type="ARBA" id="ARBA00022692"/>
    </source>
</evidence>
<feature type="transmembrane region" description="Helical" evidence="5">
    <location>
        <begin position="216"/>
        <end position="236"/>
    </location>
</feature>
<dbReference type="InterPro" id="IPR051598">
    <property type="entry name" value="TSUP/Inactive_protease-like"/>
</dbReference>
<evidence type="ECO:0000256" key="3">
    <source>
        <dbReference type="ARBA" id="ARBA00022989"/>
    </source>
</evidence>
<feature type="transmembrane region" description="Helical" evidence="5">
    <location>
        <begin position="248"/>
        <end position="265"/>
    </location>
</feature>
<keyword evidence="7" id="KW-1185">Reference proteome</keyword>
<organism evidence="6 7">
    <name type="scientific">Bizionia saleffrena</name>
    <dbReference type="NCBI Taxonomy" id="291189"/>
    <lineage>
        <taxon>Bacteria</taxon>
        <taxon>Pseudomonadati</taxon>
        <taxon>Bacteroidota</taxon>
        <taxon>Flavobacteriia</taxon>
        <taxon>Flavobacteriales</taxon>
        <taxon>Flavobacteriaceae</taxon>
        <taxon>Bizionia</taxon>
    </lineage>
</organism>
<keyword evidence="2 5" id="KW-0812">Transmembrane</keyword>
<dbReference type="Pfam" id="PF01925">
    <property type="entry name" value="TauE"/>
    <property type="match status" value="1"/>
</dbReference>
<dbReference type="Proteomes" id="UP000323324">
    <property type="component" value="Unassembled WGS sequence"/>
</dbReference>
<name>A0A8H2QK18_9FLAO</name>
<feature type="transmembrane region" description="Helical" evidence="5">
    <location>
        <begin position="43"/>
        <end position="62"/>
    </location>
</feature>
<sequence>MDFLHILGYFGALIIGLVMGLIGGGGSILSVPIFVYLFAFNPIIATSYSLFMVGVSSSFGAFKNYRKNNINFKMAFLFAIPAFIVIYLTRRYFLPEVPDQLFSIGTFNVTKGSAIMLLFAVVMLYSATVMLKRSTEIVVNNNRASYNIPKIVFQAAVIGFFTGLIGAGGGFVIVPALILLGNLTMKQAVGTSLFIISINSLIGFTGDFGHLNIDWLFLLSFTAIAVVGILIGTSLANKVEGAKLKKGFGWFVLVMAIFILVKELVF</sequence>
<evidence type="ECO:0000256" key="1">
    <source>
        <dbReference type="ARBA" id="ARBA00004141"/>
    </source>
</evidence>
<dbReference type="PANTHER" id="PTHR43701">
    <property type="entry name" value="MEMBRANE TRANSPORTER PROTEIN MJ0441-RELATED"/>
    <property type="match status" value="1"/>
</dbReference>
<evidence type="ECO:0000256" key="5">
    <source>
        <dbReference type="RuleBase" id="RU363041"/>
    </source>
</evidence>
<reference evidence="6 7" key="1">
    <citation type="submission" date="2019-08" db="EMBL/GenBank/DDBJ databases">
        <title>Genomes of Antarctic Bizionia species.</title>
        <authorList>
            <person name="Bowman J.P."/>
        </authorList>
    </citation>
    <scope>NUCLEOTIDE SEQUENCE [LARGE SCALE GENOMIC DNA]</scope>
    <source>
        <strain evidence="6 7">HFD</strain>
    </source>
</reference>
<feature type="transmembrane region" description="Helical" evidence="5">
    <location>
        <begin position="7"/>
        <end position="37"/>
    </location>
</feature>
<feature type="transmembrane region" description="Helical" evidence="5">
    <location>
        <begin position="187"/>
        <end position="204"/>
    </location>
</feature>
<evidence type="ECO:0000313" key="7">
    <source>
        <dbReference type="Proteomes" id="UP000323324"/>
    </source>
</evidence>
<protein>
    <recommendedName>
        <fullName evidence="5">Probable membrane transporter protein</fullName>
    </recommendedName>
</protein>
<dbReference type="EMBL" id="VSKM01000003">
    <property type="protein sequence ID" value="TYB77281.1"/>
    <property type="molecule type" value="Genomic_DNA"/>
</dbReference>
<comment type="caution">
    <text evidence="6">The sequence shown here is derived from an EMBL/GenBank/DDBJ whole genome shotgun (WGS) entry which is preliminary data.</text>
</comment>
<comment type="similarity">
    <text evidence="5">Belongs to the 4-toluene sulfonate uptake permease (TSUP) (TC 2.A.102) family.</text>
</comment>
<evidence type="ECO:0000313" key="6">
    <source>
        <dbReference type="EMBL" id="TYB77281.1"/>
    </source>
</evidence>